<organism evidence="1 2">
    <name type="scientific">[Myrmecia] bisecta</name>
    <dbReference type="NCBI Taxonomy" id="41462"/>
    <lineage>
        <taxon>Eukaryota</taxon>
        <taxon>Viridiplantae</taxon>
        <taxon>Chlorophyta</taxon>
        <taxon>core chlorophytes</taxon>
        <taxon>Trebouxiophyceae</taxon>
        <taxon>Trebouxiales</taxon>
        <taxon>Trebouxiaceae</taxon>
        <taxon>Myrmecia</taxon>
    </lineage>
</organism>
<dbReference type="Proteomes" id="UP001489004">
    <property type="component" value="Unassembled WGS sequence"/>
</dbReference>
<gene>
    <name evidence="1" type="ORF">WJX72_009340</name>
</gene>
<proteinExistence type="predicted"/>
<reference evidence="1 2" key="1">
    <citation type="journal article" date="2024" name="Nat. Commun.">
        <title>Phylogenomics reveals the evolutionary origins of lichenization in chlorophyte algae.</title>
        <authorList>
            <person name="Puginier C."/>
            <person name="Libourel C."/>
            <person name="Otte J."/>
            <person name="Skaloud P."/>
            <person name="Haon M."/>
            <person name="Grisel S."/>
            <person name="Petersen M."/>
            <person name="Berrin J.G."/>
            <person name="Delaux P.M."/>
            <person name="Dal Grande F."/>
            <person name="Keller J."/>
        </authorList>
    </citation>
    <scope>NUCLEOTIDE SEQUENCE [LARGE SCALE GENOMIC DNA]</scope>
    <source>
        <strain evidence="1 2">SAG 2043</strain>
    </source>
</reference>
<sequence>MPGSKFSHRNSAAAEGNCSCNSLQEAASLPMQSSFVATQQAARPPTNSSSTLHLLDSSMTRIPARAAAWPAAAEPTVAAATEPAVLARQHDYLYYDTDTLSVYMVSPPLGLIEETDEVVPGLLVDYTVDKRIVSVDASQSICQGTVTEC</sequence>
<dbReference type="AlphaFoldDB" id="A0AAW1PPQ2"/>
<dbReference type="EMBL" id="JALJOR010000009">
    <property type="protein sequence ID" value="KAK9811740.1"/>
    <property type="molecule type" value="Genomic_DNA"/>
</dbReference>
<keyword evidence="2" id="KW-1185">Reference proteome</keyword>
<evidence type="ECO:0000313" key="1">
    <source>
        <dbReference type="EMBL" id="KAK9811740.1"/>
    </source>
</evidence>
<comment type="caution">
    <text evidence="1">The sequence shown here is derived from an EMBL/GenBank/DDBJ whole genome shotgun (WGS) entry which is preliminary data.</text>
</comment>
<name>A0AAW1PPQ2_9CHLO</name>
<protein>
    <submittedName>
        <fullName evidence="1">Uncharacterized protein</fullName>
    </submittedName>
</protein>
<evidence type="ECO:0000313" key="2">
    <source>
        <dbReference type="Proteomes" id="UP001489004"/>
    </source>
</evidence>
<accession>A0AAW1PPQ2</accession>